<dbReference type="InterPro" id="IPR001173">
    <property type="entry name" value="Glyco_trans_2-like"/>
</dbReference>
<feature type="domain" description="Glycosyltransferase 2-like" evidence="1">
    <location>
        <begin position="4"/>
        <end position="164"/>
    </location>
</feature>
<dbReference type="EMBL" id="JAAGRR010000160">
    <property type="protein sequence ID" value="NDY43381.1"/>
    <property type="molecule type" value="Genomic_DNA"/>
</dbReference>
<dbReference type="InterPro" id="IPR050834">
    <property type="entry name" value="Glycosyltransf_2"/>
</dbReference>
<evidence type="ECO:0000313" key="2">
    <source>
        <dbReference type="EMBL" id="NDY43381.1"/>
    </source>
</evidence>
<protein>
    <submittedName>
        <fullName evidence="2">Glycosyltransferase</fullName>
    </submittedName>
</protein>
<dbReference type="Pfam" id="PF00535">
    <property type="entry name" value="Glycos_transf_2"/>
    <property type="match status" value="1"/>
</dbReference>
<comment type="caution">
    <text evidence="2">The sequence shown here is derived from an EMBL/GenBank/DDBJ whole genome shotgun (WGS) entry which is preliminary data.</text>
</comment>
<evidence type="ECO:0000313" key="3">
    <source>
        <dbReference type="Proteomes" id="UP000469346"/>
    </source>
</evidence>
<keyword evidence="3" id="KW-1185">Reference proteome</keyword>
<dbReference type="GO" id="GO:0016740">
    <property type="term" value="F:transferase activity"/>
    <property type="evidence" value="ECO:0007669"/>
    <property type="project" value="UniProtKB-KW"/>
</dbReference>
<dbReference type="SUPFAM" id="SSF53448">
    <property type="entry name" value="Nucleotide-diphospho-sugar transferases"/>
    <property type="match status" value="1"/>
</dbReference>
<dbReference type="RefSeq" id="WP_163299525.1">
    <property type="nucleotide sequence ID" value="NZ_JAAGRR010000160.1"/>
</dbReference>
<dbReference type="PANTHER" id="PTHR43685">
    <property type="entry name" value="GLYCOSYLTRANSFERASE"/>
    <property type="match status" value="1"/>
</dbReference>
<sequence>MKVSVCLPTYNRRDLVAEAVASVLAQEGVAPGDLEVLVVDDGSSDGTADLLEERFGGRIRLIRRPNGGDAAARNTALRAATGDVVAFQDSDDLWHPDKLHRQLRLLAHRPEVGLVYSPKRTVDLAGREVHPPRVRCHRGRVTAALFREIFVPTPAVVVRREVVDRVGGFDETLPVASDYDYWLRASLVTDFDFVPEPLVTCRKHGGNLTAADALRNQEALLAVLERFRRAHPSAVPRAVVRRRLAREYFKTARACAAAGRGAAARAAARRSLEYGFSLRAALLAARPLREKGR</sequence>
<dbReference type="AlphaFoldDB" id="A0A6N9TQ27"/>
<dbReference type="InterPro" id="IPR029044">
    <property type="entry name" value="Nucleotide-diphossugar_trans"/>
</dbReference>
<proteinExistence type="predicted"/>
<evidence type="ECO:0000259" key="1">
    <source>
        <dbReference type="Pfam" id="PF00535"/>
    </source>
</evidence>
<dbReference type="Gene3D" id="3.90.550.10">
    <property type="entry name" value="Spore Coat Polysaccharide Biosynthesis Protein SpsA, Chain A"/>
    <property type="match status" value="1"/>
</dbReference>
<dbReference type="Proteomes" id="UP000469346">
    <property type="component" value="Unassembled WGS sequence"/>
</dbReference>
<dbReference type="PANTHER" id="PTHR43685:SF11">
    <property type="entry name" value="GLYCOSYLTRANSFERASE TAGX-RELATED"/>
    <property type="match status" value="1"/>
</dbReference>
<reference evidence="2 3" key="1">
    <citation type="submission" date="2020-02" db="EMBL/GenBank/DDBJ databases">
        <title>Comparative genomics of sulfur disproportionating microorganisms.</title>
        <authorList>
            <person name="Ward L.M."/>
            <person name="Bertran E."/>
            <person name="Johnston D.T."/>
        </authorList>
    </citation>
    <scope>NUCLEOTIDE SEQUENCE [LARGE SCALE GENOMIC DNA]</scope>
    <source>
        <strain evidence="2 3">DSM 100025</strain>
    </source>
</reference>
<gene>
    <name evidence="2" type="ORF">G3N55_11080</name>
</gene>
<accession>A0A6N9TQ27</accession>
<organism evidence="2 3">
    <name type="scientific">Dissulfurirhabdus thermomarina</name>
    <dbReference type="NCBI Taxonomy" id="1765737"/>
    <lineage>
        <taxon>Bacteria</taxon>
        <taxon>Deltaproteobacteria</taxon>
        <taxon>Dissulfurirhabdaceae</taxon>
        <taxon>Dissulfurirhabdus</taxon>
    </lineage>
</organism>
<keyword evidence="2" id="KW-0808">Transferase</keyword>
<name>A0A6N9TQ27_DISTH</name>